<dbReference type="Gene3D" id="3.40.50.1820">
    <property type="entry name" value="alpha/beta hydrolase"/>
    <property type="match status" value="1"/>
</dbReference>
<dbReference type="Pfam" id="PF12697">
    <property type="entry name" value="Abhydrolase_6"/>
    <property type="match status" value="1"/>
</dbReference>
<gene>
    <name evidence="3" type="ORF">NG895_18145</name>
</gene>
<feature type="domain" description="AB hydrolase-1" evidence="2">
    <location>
        <begin position="27"/>
        <end position="154"/>
    </location>
</feature>
<feature type="region of interest" description="Disordered" evidence="1">
    <location>
        <begin position="1"/>
        <end position="20"/>
    </location>
</feature>
<accession>A0A9X2JK39</accession>
<keyword evidence="4" id="KW-1185">Reference proteome</keyword>
<reference evidence="3" key="1">
    <citation type="submission" date="2022-06" db="EMBL/GenBank/DDBJ databases">
        <title>Aeoliella straminimaris, a novel planctomycete from sediments.</title>
        <authorList>
            <person name="Vitorino I.R."/>
            <person name="Lage O.M."/>
        </authorList>
    </citation>
    <scope>NUCLEOTIDE SEQUENCE</scope>
    <source>
        <strain evidence="3">ICT_H6.2</strain>
    </source>
</reference>
<keyword evidence="3" id="KW-0378">Hydrolase</keyword>
<comment type="caution">
    <text evidence="3">The sequence shown here is derived from an EMBL/GenBank/DDBJ whole genome shotgun (WGS) entry which is preliminary data.</text>
</comment>
<dbReference type="Proteomes" id="UP001155241">
    <property type="component" value="Unassembled WGS sequence"/>
</dbReference>
<evidence type="ECO:0000313" key="3">
    <source>
        <dbReference type="EMBL" id="MCO6045824.1"/>
    </source>
</evidence>
<name>A0A9X2JK39_9BACT</name>
<dbReference type="AlphaFoldDB" id="A0A9X2JK39"/>
<organism evidence="3 4">
    <name type="scientific">Aeoliella straminimaris</name>
    <dbReference type="NCBI Taxonomy" id="2954799"/>
    <lineage>
        <taxon>Bacteria</taxon>
        <taxon>Pseudomonadati</taxon>
        <taxon>Planctomycetota</taxon>
        <taxon>Planctomycetia</taxon>
        <taxon>Pirellulales</taxon>
        <taxon>Lacipirellulaceae</taxon>
        <taxon>Aeoliella</taxon>
    </lineage>
</organism>
<protein>
    <submittedName>
        <fullName evidence="3">Alpha/beta hydrolase</fullName>
    </submittedName>
</protein>
<dbReference type="EMBL" id="JAMXLR010000061">
    <property type="protein sequence ID" value="MCO6045824.1"/>
    <property type="molecule type" value="Genomic_DNA"/>
</dbReference>
<dbReference type="PANTHER" id="PTHR37946">
    <property type="entry name" value="SLL1969 PROTEIN"/>
    <property type="match status" value="1"/>
</dbReference>
<dbReference type="InterPro" id="IPR029058">
    <property type="entry name" value="AB_hydrolase_fold"/>
</dbReference>
<evidence type="ECO:0000259" key="2">
    <source>
        <dbReference type="Pfam" id="PF12697"/>
    </source>
</evidence>
<evidence type="ECO:0000256" key="1">
    <source>
        <dbReference type="SAM" id="MobiDB-lite"/>
    </source>
</evidence>
<evidence type="ECO:0000313" key="4">
    <source>
        <dbReference type="Proteomes" id="UP001155241"/>
    </source>
</evidence>
<dbReference type="InterPro" id="IPR000073">
    <property type="entry name" value="AB_hydrolase_1"/>
</dbReference>
<dbReference type="RefSeq" id="WP_252853933.1">
    <property type="nucleotide sequence ID" value="NZ_JAMXLR010000061.1"/>
</dbReference>
<dbReference type="SUPFAM" id="SSF53474">
    <property type="entry name" value="alpha/beta-Hydrolases"/>
    <property type="match status" value="1"/>
</dbReference>
<dbReference type="GO" id="GO:0016787">
    <property type="term" value="F:hydrolase activity"/>
    <property type="evidence" value="ECO:0007669"/>
    <property type="project" value="UniProtKB-KW"/>
</dbReference>
<proteinExistence type="predicted"/>
<sequence length="222" mass="24423">MSSQTLEKPISAAKPEPSTSAFPRDRVVLIHGIASTKYLLLPLARRLRRDGFEPQLYGYFSLRGSIRDLGDQFAAKLHGLAAQNPDQTIHVVAHSMGSIVTRCALLDGMPDNLGRIVMVGPPNRGSDVARKLTPPLGWISPTLTELQDTPDSFVNALPRSVGKNEVGIVTAEHDYMVPAGSTLLDDHTDEITLPSLHTSILWRTRTAEYVARFLRTGRFTKQ</sequence>
<dbReference type="PANTHER" id="PTHR37946:SF1">
    <property type="entry name" value="SLL1969 PROTEIN"/>
    <property type="match status" value="1"/>
</dbReference>